<name>A0A8H5QIX8_9HYPO</name>
<feature type="compositionally biased region" description="Polar residues" evidence="1">
    <location>
        <begin position="94"/>
        <end position="125"/>
    </location>
</feature>
<evidence type="ECO:0000256" key="1">
    <source>
        <dbReference type="SAM" id="MobiDB-lite"/>
    </source>
</evidence>
<proteinExistence type="predicted"/>
<dbReference type="AlphaFoldDB" id="A0A8H5QIX8"/>
<feature type="region of interest" description="Disordered" evidence="1">
    <location>
        <begin position="93"/>
        <end position="125"/>
    </location>
</feature>
<dbReference type="Pfam" id="PF25485">
    <property type="entry name" value="DUF7908"/>
    <property type="match status" value="1"/>
</dbReference>
<keyword evidence="4" id="KW-1185">Reference proteome</keyword>
<sequence>MKGNTFTATLLGSAGIASAAEYPSMVMDTFCITYLSTYLAPISAVPELSPSRHLTFFGNGSTATAIASNTNDQGIISSEPGTTFGFTTLDIAPTDTQTDSEAPSSGATPGSLTEPIDSTSLPTTDITSSALATSTGIVEPPVRSVIFLVQAPSNQKRDIEKRDLGGFVGADNPDVCTFALTFSLGGGQLFIDGLPTFYAGEDYKTLGIQDEDSFVQGAITKTFGTSGQTLFFRNPGLPNGEAGFCQDTSGQVYMTFTASPPGCIPVTLRVYDVIQCQNGRLLGFDTSTSALAIPTETSAAETAETSIPEISTSTPETPSSGISSTQETTTAEATVTTEFNPPSSAEPSSSPPKTSSSEAFTAASPQNVDTSAFASSPLFGSVSSTISYQTDETSTPASSSVTNTGAISTVSSQAISSSTSTFGFGASTIGSETVDTSTSQTETQTETKTQTFGVVSSTIISSEFIKSSTTIESSILSSDSSTEVSSSTEQDESSLLATTSNKPTDTTSATFGSTSETPSQETSSQETSSQETLSEPASSASSDTSTSAEETTTDSSTTSLESSTEIITTTAEGSTTTTELVTTTTTAAPQSECEAASSPYTEQGVNFDLSCNTVITGGSSVGTAPASSFNQCIYFCAVYSSCVAVQYERATGSCTGFSSMTGTSANNDYDAAIRA</sequence>
<feature type="compositionally biased region" description="Polar residues" evidence="1">
    <location>
        <begin position="495"/>
        <end position="512"/>
    </location>
</feature>
<feature type="compositionally biased region" description="Low complexity" evidence="1">
    <location>
        <begin position="476"/>
        <end position="488"/>
    </location>
</feature>
<dbReference type="EMBL" id="JAAQRI010000369">
    <property type="protein sequence ID" value="KAF5616751.1"/>
    <property type="molecule type" value="Genomic_DNA"/>
</dbReference>
<feature type="region of interest" description="Disordered" evidence="1">
    <location>
        <begin position="476"/>
        <end position="599"/>
    </location>
</feature>
<gene>
    <name evidence="3" type="ORF">FTJAE_12898</name>
</gene>
<feature type="region of interest" description="Disordered" evidence="1">
    <location>
        <begin position="296"/>
        <end position="363"/>
    </location>
</feature>
<reference evidence="3 4" key="1">
    <citation type="submission" date="2020-05" db="EMBL/GenBank/DDBJ databases">
        <title>Identification and distribution of gene clusters putatively required for synthesis of sphingolipid metabolism inhibitors in phylogenetically diverse species of the filamentous fungus Fusarium.</title>
        <authorList>
            <person name="Kim H.-S."/>
            <person name="Busman M."/>
            <person name="Brown D.W."/>
            <person name="Divon H."/>
            <person name="Uhlig S."/>
            <person name="Proctor R.H."/>
        </authorList>
    </citation>
    <scope>NUCLEOTIDE SEQUENCE [LARGE SCALE GENOMIC DNA]</scope>
    <source>
        <strain evidence="3 4">NRRL 66243</strain>
    </source>
</reference>
<dbReference type="RefSeq" id="XP_037200030.1">
    <property type="nucleotide sequence ID" value="XM_037345986.1"/>
</dbReference>
<dbReference type="OrthoDB" id="3563678at2759"/>
<organism evidence="3 4">
    <name type="scientific">Fusarium tjaetaba</name>
    <dbReference type="NCBI Taxonomy" id="1567544"/>
    <lineage>
        <taxon>Eukaryota</taxon>
        <taxon>Fungi</taxon>
        <taxon>Dikarya</taxon>
        <taxon>Ascomycota</taxon>
        <taxon>Pezizomycotina</taxon>
        <taxon>Sordariomycetes</taxon>
        <taxon>Hypocreomycetidae</taxon>
        <taxon>Hypocreales</taxon>
        <taxon>Nectriaceae</taxon>
        <taxon>Fusarium</taxon>
        <taxon>Fusarium fujikuroi species complex</taxon>
    </lineage>
</organism>
<comment type="caution">
    <text evidence="3">The sequence shown here is derived from an EMBL/GenBank/DDBJ whole genome shotgun (WGS) entry which is preliminary data.</text>
</comment>
<evidence type="ECO:0000313" key="4">
    <source>
        <dbReference type="Proteomes" id="UP000530670"/>
    </source>
</evidence>
<dbReference type="GeneID" id="59298256"/>
<feature type="compositionally biased region" description="Low complexity" evidence="1">
    <location>
        <begin position="296"/>
        <end position="357"/>
    </location>
</feature>
<feature type="domain" description="DUF7908" evidence="2">
    <location>
        <begin position="144"/>
        <end position="273"/>
    </location>
</feature>
<evidence type="ECO:0000313" key="3">
    <source>
        <dbReference type="EMBL" id="KAF5616751.1"/>
    </source>
</evidence>
<protein>
    <recommendedName>
        <fullName evidence="2">DUF7908 domain-containing protein</fullName>
    </recommendedName>
</protein>
<dbReference type="InterPro" id="IPR057230">
    <property type="entry name" value="DUF7908"/>
</dbReference>
<accession>A0A8H5QIX8</accession>
<feature type="compositionally biased region" description="Low complexity" evidence="1">
    <location>
        <begin position="513"/>
        <end position="588"/>
    </location>
</feature>
<evidence type="ECO:0000259" key="2">
    <source>
        <dbReference type="Pfam" id="PF25485"/>
    </source>
</evidence>
<dbReference type="Proteomes" id="UP000530670">
    <property type="component" value="Unassembled WGS sequence"/>
</dbReference>